<reference evidence="3" key="1">
    <citation type="journal article" date="2019" name="Int. J. Syst. Evol. Microbiol.">
        <title>The Global Catalogue of Microorganisms (GCM) 10K type strain sequencing project: providing services to taxonomists for standard genome sequencing and annotation.</title>
        <authorList>
            <consortium name="The Broad Institute Genomics Platform"/>
            <consortium name="The Broad Institute Genome Sequencing Center for Infectious Disease"/>
            <person name="Wu L."/>
            <person name="Ma J."/>
        </authorList>
    </citation>
    <scope>NUCLEOTIDE SEQUENCE [LARGE SCALE GENOMIC DNA]</scope>
    <source>
        <strain evidence="3">JCM 18531</strain>
    </source>
</reference>
<dbReference type="PANTHER" id="PTHR43861">
    <property type="entry name" value="TRANS-ACONITATE 2-METHYLTRANSFERASE-RELATED"/>
    <property type="match status" value="1"/>
</dbReference>
<feature type="domain" description="DinB-like" evidence="1">
    <location>
        <begin position="51"/>
        <end position="170"/>
    </location>
</feature>
<comment type="caution">
    <text evidence="2">The sequence shown here is derived from an EMBL/GenBank/DDBJ whole genome shotgun (WGS) entry which is preliminary data.</text>
</comment>
<gene>
    <name evidence="2" type="ORF">GCM10023349_37350</name>
</gene>
<dbReference type="SUPFAM" id="SSF109854">
    <property type="entry name" value="DinB/YfiT-like putative metalloenzymes"/>
    <property type="match status" value="1"/>
</dbReference>
<dbReference type="Proteomes" id="UP001499974">
    <property type="component" value="Unassembled WGS sequence"/>
</dbReference>
<dbReference type="InterPro" id="IPR029063">
    <property type="entry name" value="SAM-dependent_MTases_sf"/>
</dbReference>
<evidence type="ECO:0000313" key="3">
    <source>
        <dbReference type="Proteomes" id="UP001499974"/>
    </source>
</evidence>
<keyword evidence="3" id="KW-1185">Reference proteome</keyword>
<dbReference type="Gene3D" id="3.40.50.150">
    <property type="entry name" value="Vaccinia Virus protein VP39"/>
    <property type="match status" value="1"/>
</dbReference>
<evidence type="ECO:0000259" key="1">
    <source>
        <dbReference type="Pfam" id="PF12867"/>
    </source>
</evidence>
<dbReference type="SUPFAM" id="SSF53335">
    <property type="entry name" value="S-adenosyl-L-methionine-dependent methyltransferases"/>
    <property type="match status" value="1"/>
</dbReference>
<dbReference type="InterPro" id="IPR034660">
    <property type="entry name" value="DinB/YfiT-like"/>
</dbReference>
<dbReference type="InterPro" id="IPR024775">
    <property type="entry name" value="DinB-like"/>
</dbReference>
<dbReference type="Pfam" id="PF13489">
    <property type="entry name" value="Methyltransf_23"/>
    <property type="match status" value="1"/>
</dbReference>
<dbReference type="Pfam" id="PF12867">
    <property type="entry name" value="DinB_2"/>
    <property type="match status" value="1"/>
</dbReference>
<organism evidence="2 3">
    <name type="scientific">Nocardioides conyzicola</name>
    <dbReference type="NCBI Taxonomy" id="1651781"/>
    <lineage>
        <taxon>Bacteria</taxon>
        <taxon>Bacillati</taxon>
        <taxon>Actinomycetota</taxon>
        <taxon>Actinomycetes</taxon>
        <taxon>Propionibacteriales</taxon>
        <taxon>Nocardioidaceae</taxon>
        <taxon>Nocardioides</taxon>
    </lineage>
</organism>
<dbReference type="Gene3D" id="1.20.120.450">
    <property type="entry name" value="dinb family like domain"/>
    <property type="match status" value="1"/>
</dbReference>
<accession>A0ABP8XT59</accession>
<dbReference type="RefSeq" id="WP_345523010.1">
    <property type="nucleotide sequence ID" value="NZ_BAABKM010000003.1"/>
</dbReference>
<dbReference type="CDD" id="cd02440">
    <property type="entry name" value="AdoMet_MTases"/>
    <property type="match status" value="1"/>
</dbReference>
<protein>
    <recommendedName>
        <fullName evidence="1">DinB-like domain-containing protein</fullName>
    </recommendedName>
</protein>
<proteinExistence type="predicted"/>
<evidence type="ECO:0000313" key="2">
    <source>
        <dbReference type="EMBL" id="GAA4714637.1"/>
    </source>
</evidence>
<dbReference type="EMBL" id="BAABKM010000003">
    <property type="protein sequence ID" value="GAA4714637.1"/>
    <property type="molecule type" value="Genomic_DNA"/>
</dbReference>
<sequence length="381" mass="41177">MSEATIEPDTKDWTWVLDRPCPECGFEAAAVTVDRIPAVIRDNATTWEAVLTLGDVATRPDPSTWSPLEYAAHVRDVHRIFDVRVGLILTEDDPTFANWDQDETAVAERYAEQDPATVAAELLDAAEAVAERYESVPPGAWGRRGYRSNGSEFTVESIGLYHLHDIVHHAWDVRAAVARATVEAYDAHAAAYRDGSLAHDDQVLDQLHAFAAAVGAGGRVLEVGSGPGRDAVSLEAAGLSVRRTDITPAFVDLLRAAGHDADVLDPLTDDLADPLRPGTPYDGVWASACLLHVDRSDLPTVLARLAAATRPGGALALALKEGDGDAWSTHGHVGAPRRFVYWREDALREVLEAAGWAVGQVQHSRSTRNGEPWLDAAAVRR</sequence>
<name>A0ABP8XT59_9ACTN</name>